<dbReference type="PANTHER" id="PTHR36318:SF3">
    <property type="entry name" value="OS06G0581300 PROTEIN"/>
    <property type="match status" value="1"/>
</dbReference>
<feature type="transmembrane region" description="Helical" evidence="1">
    <location>
        <begin position="7"/>
        <end position="28"/>
    </location>
</feature>
<keyword evidence="1" id="KW-0472">Membrane</keyword>
<evidence type="ECO:0000256" key="1">
    <source>
        <dbReference type="SAM" id="Phobius"/>
    </source>
</evidence>
<protein>
    <submittedName>
        <fullName evidence="2">Uncharacterized protein</fullName>
    </submittedName>
</protein>
<dbReference type="InterPro" id="IPR009943">
    <property type="entry name" value="DUF1475"/>
</dbReference>
<dbReference type="AlphaFoldDB" id="A0A4Y1RXA1"/>
<proteinExistence type="predicted"/>
<reference evidence="2" key="1">
    <citation type="journal article" date="2019" name="Science">
        <title>Mutation of a bHLH transcription factor allowed almond domestication.</title>
        <authorList>
            <person name="Sanchez-Perez R."/>
            <person name="Pavan S."/>
            <person name="Mazzeo R."/>
            <person name="Moldovan C."/>
            <person name="Aiese Cigliano R."/>
            <person name="Del Cueto J."/>
            <person name="Ricciardi F."/>
            <person name="Lotti C."/>
            <person name="Ricciardi L."/>
            <person name="Dicenta F."/>
            <person name="Lopez-Marques R.L."/>
            <person name="Lindberg Moller B."/>
        </authorList>
    </citation>
    <scope>NUCLEOTIDE SEQUENCE</scope>
</reference>
<name>A0A4Y1RXA1_PRUDU</name>
<keyword evidence="1" id="KW-0812">Transmembrane</keyword>
<dbReference type="EMBL" id="AP019304">
    <property type="protein sequence ID" value="BBH08991.1"/>
    <property type="molecule type" value="Genomic_DNA"/>
</dbReference>
<gene>
    <name evidence="2" type="ORF">Prudu_021369</name>
</gene>
<feature type="transmembrane region" description="Helical" evidence="1">
    <location>
        <begin position="40"/>
        <end position="62"/>
    </location>
</feature>
<dbReference type="Pfam" id="PF07343">
    <property type="entry name" value="DUF1475"/>
    <property type="match status" value="1"/>
</dbReference>
<accession>A0A4Y1RXA1</accession>
<organism evidence="2">
    <name type="scientific">Prunus dulcis</name>
    <name type="common">Almond</name>
    <name type="synonym">Amygdalus dulcis</name>
    <dbReference type="NCBI Taxonomy" id="3755"/>
    <lineage>
        <taxon>Eukaryota</taxon>
        <taxon>Viridiplantae</taxon>
        <taxon>Streptophyta</taxon>
        <taxon>Embryophyta</taxon>
        <taxon>Tracheophyta</taxon>
        <taxon>Spermatophyta</taxon>
        <taxon>Magnoliopsida</taxon>
        <taxon>eudicotyledons</taxon>
        <taxon>Gunneridae</taxon>
        <taxon>Pentapetalae</taxon>
        <taxon>rosids</taxon>
        <taxon>fabids</taxon>
        <taxon>Rosales</taxon>
        <taxon>Rosaceae</taxon>
        <taxon>Amygdaloideae</taxon>
        <taxon>Amygdaleae</taxon>
        <taxon>Prunus</taxon>
    </lineage>
</organism>
<dbReference type="PANTHER" id="PTHR36318">
    <property type="entry name" value="OS06G0581300 PROTEIN"/>
    <property type="match status" value="1"/>
</dbReference>
<sequence>MANSLVIGLRILFAALGCVMVFTLTYTLSTDGLPFRKDLLTPWMAATLVDFYINVVPLAVWISYKESNWISATLWYHYMCLHSFTIHEAIDSRIARSHVLCSVATFKQGRKQM</sequence>
<evidence type="ECO:0000313" key="2">
    <source>
        <dbReference type="EMBL" id="BBH08991.1"/>
    </source>
</evidence>
<keyword evidence="1" id="KW-1133">Transmembrane helix</keyword>